<sequence>MELQRKRSFYTATVSHDFRKEYKGSFLEKKCRKQKKESKKTGLKSIAEWLFNKTSTKKSASPGVPVTSSIAQKLATGAKIVTIHEKASYFDKIPNEILFEILKNFKSTDPSSALSARRVSRRFNACMDHIADVNINVLSRLVISGLGRKGIEMRWVSYEGQKTKTTVIPWNTIRSSTSCFEFNFKRFSIQRILLKNVPLSDELVDFLRRQFQYADLSNLIQLSLSQVDFSPSNCLSLHRFLAPMAKTLEIFEVTQCNGMRPDSVTDEHLAQLDASTVRRICIDGVRFASGSTRNLDIGDGSLRRFAKLGAFPTMILDRCAVTTNTVCDYTKEWFEQCNESEKQLRSQVCTVKRCPKVKGSQFESECRRRGLRCQNRRGSGSLTLYNVQEENTKREFTIALAALEDKELAEKLKISSSEYQQSNLLTVPIS</sequence>
<protein>
    <submittedName>
        <fullName evidence="2">F-box domain-containing protein</fullName>
    </submittedName>
</protein>
<reference evidence="2" key="1">
    <citation type="submission" date="2016-11" db="UniProtKB">
        <authorList>
            <consortium name="WormBaseParasite"/>
        </authorList>
    </citation>
    <scope>IDENTIFICATION</scope>
</reference>
<dbReference type="InterPro" id="IPR036047">
    <property type="entry name" value="F-box-like_dom_sf"/>
</dbReference>
<accession>A0A1I7U3D7</accession>
<dbReference type="WBParaSite" id="Csp11.Scaffold629.g14442.t1">
    <property type="protein sequence ID" value="Csp11.Scaffold629.g14442.t1"/>
    <property type="gene ID" value="Csp11.Scaffold629.g14442"/>
</dbReference>
<keyword evidence="1" id="KW-1185">Reference proteome</keyword>
<evidence type="ECO:0000313" key="1">
    <source>
        <dbReference type="Proteomes" id="UP000095282"/>
    </source>
</evidence>
<dbReference type="AlphaFoldDB" id="A0A1I7U3D7"/>
<proteinExistence type="predicted"/>
<name>A0A1I7U3D7_9PELO</name>
<dbReference type="Proteomes" id="UP000095282">
    <property type="component" value="Unplaced"/>
</dbReference>
<dbReference type="SUPFAM" id="SSF81383">
    <property type="entry name" value="F-box domain"/>
    <property type="match status" value="1"/>
</dbReference>
<organism evidence="1 2">
    <name type="scientific">Caenorhabditis tropicalis</name>
    <dbReference type="NCBI Taxonomy" id="1561998"/>
    <lineage>
        <taxon>Eukaryota</taxon>
        <taxon>Metazoa</taxon>
        <taxon>Ecdysozoa</taxon>
        <taxon>Nematoda</taxon>
        <taxon>Chromadorea</taxon>
        <taxon>Rhabditida</taxon>
        <taxon>Rhabditina</taxon>
        <taxon>Rhabditomorpha</taxon>
        <taxon>Rhabditoidea</taxon>
        <taxon>Rhabditidae</taxon>
        <taxon>Peloderinae</taxon>
        <taxon>Caenorhabditis</taxon>
    </lineage>
</organism>
<evidence type="ECO:0000313" key="2">
    <source>
        <dbReference type="WBParaSite" id="Csp11.Scaffold629.g14442.t1"/>
    </source>
</evidence>
<dbReference type="eggNOG" id="ENOG502SU9N">
    <property type="taxonomic scope" value="Eukaryota"/>
</dbReference>